<dbReference type="EMBL" id="CP092863">
    <property type="protein sequence ID" value="UYV60363.1"/>
    <property type="molecule type" value="Genomic_DNA"/>
</dbReference>
<protein>
    <submittedName>
        <fullName evidence="2">Uncharacterized protein</fullName>
    </submittedName>
</protein>
<name>A0ABY6JVD4_9ARAC</name>
<dbReference type="Proteomes" id="UP001235939">
    <property type="component" value="Chromosome 01"/>
</dbReference>
<keyword evidence="1" id="KW-1133">Transmembrane helix</keyword>
<evidence type="ECO:0000313" key="2">
    <source>
        <dbReference type="EMBL" id="UYV60363.1"/>
    </source>
</evidence>
<keyword evidence="3" id="KW-1185">Reference proteome</keyword>
<evidence type="ECO:0000313" key="3">
    <source>
        <dbReference type="Proteomes" id="UP001235939"/>
    </source>
</evidence>
<gene>
    <name evidence="2" type="ORF">LAZ67_1000952</name>
</gene>
<sequence>MIVSAKDGMKKCPAILLAIPNPGKSSKEEIVIFAFPWHCHMINQRMMGQWSAEYGQRRSNLINSVKAMSPKCKFHRTDCSLTGRHQGFLLWWSPDNRFFNGGAQTTGSSMVEPRLPILQWWSPDYRFFNGGAQTTEYFFNGGAQITGFFNGGAQTTDSSMVEPRLPILQLSSKLPKLDARSAAEAAGVFHLTHVWRSFRRSHVLYLLVVGLLRGLLLAMNLYREKKDKRGRRTKLRGVLQASCCLKRSDCCLPPTPVYFLEDSRRFYELLSPVLLLLSLTVLQLVSL</sequence>
<proteinExistence type="predicted"/>
<keyword evidence="1" id="KW-0812">Transmembrane</keyword>
<reference evidence="2 3" key="1">
    <citation type="submission" date="2022-01" db="EMBL/GenBank/DDBJ databases">
        <title>A chromosomal length assembly of Cordylochernes scorpioides.</title>
        <authorList>
            <person name="Zeh D."/>
            <person name="Zeh J."/>
        </authorList>
    </citation>
    <scope>NUCLEOTIDE SEQUENCE [LARGE SCALE GENOMIC DNA]</scope>
    <source>
        <strain evidence="2">IN4F17</strain>
        <tissue evidence="2">Whole Body</tissue>
    </source>
</reference>
<accession>A0ABY6JVD4</accession>
<feature type="transmembrane region" description="Helical" evidence="1">
    <location>
        <begin position="203"/>
        <end position="222"/>
    </location>
</feature>
<keyword evidence="1" id="KW-0472">Membrane</keyword>
<evidence type="ECO:0000256" key="1">
    <source>
        <dbReference type="SAM" id="Phobius"/>
    </source>
</evidence>
<organism evidence="2 3">
    <name type="scientific">Cordylochernes scorpioides</name>
    <dbReference type="NCBI Taxonomy" id="51811"/>
    <lineage>
        <taxon>Eukaryota</taxon>
        <taxon>Metazoa</taxon>
        <taxon>Ecdysozoa</taxon>
        <taxon>Arthropoda</taxon>
        <taxon>Chelicerata</taxon>
        <taxon>Arachnida</taxon>
        <taxon>Pseudoscorpiones</taxon>
        <taxon>Cheliferoidea</taxon>
        <taxon>Chernetidae</taxon>
        <taxon>Cordylochernes</taxon>
    </lineage>
</organism>